<dbReference type="SUPFAM" id="SSF52402">
    <property type="entry name" value="Adenine nucleotide alpha hydrolases-like"/>
    <property type="match status" value="1"/>
</dbReference>
<name>X0T827_9ZZZZ</name>
<keyword evidence="2" id="KW-0547">Nucleotide-binding</keyword>
<evidence type="ECO:0000313" key="7">
    <source>
        <dbReference type="EMBL" id="GAF72240.1"/>
    </source>
</evidence>
<dbReference type="PANTHER" id="PTHR11922:SF2">
    <property type="entry name" value="GMP SYNTHASE [GLUTAMINE-HYDROLYZING]"/>
    <property type="match status" value="1"/>
</dbReference>
<dbReference type="AlphaFoldDB" id="X0T827"/>
<keyword evidence="1" id="KW-0436">Ligase</keyword>
<organism evidence="7">
    <name type="scientific">marine sediment metagenome</name>
    <dbReference type="NCBI Taxonomy" id="412755"/>
    <lineage>
        <taxon>unclassified sequences</taxon>
        <taxon>metagenomes</taxon>
        <taxon>ecological metagenomes</taxon>
    </lineage>
</organism>
<accession>X0T827</accession>
<feature type="domain" description="GMPS ATP-PPase" evidence="6">
    <location>
        <begin position="11"/>
        <end position="91"/>
    </location>
</feature>
<dbReference type="GO" id="GO:0003921">
    <property type="term" value="F:GMP synthase activity"/>
    <property type="evidence" value="ECO:0007669"/>
    <property type="project" value="InterPro"/>
</dbReference>
<feature type="non-terminal residue" evidence="7">
    <location>
        <position position="91"/>
    </location>
</feature>
<evidence type="ECO:0000259" key="6">
    <source>
        <dbReference type="PROSITE" id="PS51553"/>
    </source>
</evidence>
<evidence type="ECO:0000256" key="5">
    <source>
        <dbReference type="ARBA" id="ARBA00022840"/>
    </source>
</evidence>
<dbReference type="InterPro" id="IPR025777">
    <property type="entry name" value="GMPS_ATP_PPase_dom"/>
</dbReference>
<evidence type="ECO:0000256" key="4">
    <source>
        <dbReference type="ARBA" id="ARBA00022755"/>
    </source>
</evidence>
<proteinExistence type="predicted"/>
<dbReference type="GO" id="GO:0005829">
    <property type="term" value="C:cytosol"/>
    <property type="evidence" value="ECO:0007669"/>
    <property type="project" value="TreeGrafter"/>
</dbReference>
<evidence type="ECO:0000256" key="1">
    <source>
        <dbReference type="ARBA" id="ARBA00022598"/>
    </source>
</evidence>
<gene>
    <name evidence="7" type="ORF">S01H1_17464</name>
</gene>
<dbReference type="PANTHER" id="PTHR11922">
    <property type="entry name" value="GMP SYNTHASE-RELATED"/>
    <property type="match status" value="1"/>
</dbReference>
<dbReference type="PROSITE" id="PS51553">
    <property type="entry name" value="GMPS_ATP_PPASE"/>
    <property type="match status" value="1"/>
</dbReference>
<keyword evidence="4" id="KW-0658">Purine biosynthesis</keyword>
<comment type="caution">
    <text evidence="7">The sequence shown here is derived from an EMBL/GenBank/DDBJ whole genome shotgun (WGS) entry which is preliminary data.</text>
</comment>
<keyword evidence="5" id="KW-0067">ATP-binding</keyword>
<keyword evidence="3" id="KW-0332">GMP biosynthesis</keyword>
<evidence type="ECO:0000256" key="3">
    <source>
        <dbReference type="ARBA" id="ARBA00022749"/>
    </source>
</evidence>
<dbReference type="Gene3D" id="3.40.50.620">
    <property type="entry name" value="HUPs"/>
    <property type="match status" value="1"/>
</dbReference>
<dbReference type="GO" id="GO:0005524">
    <property type="term" value="F:ATP binding"/>
    <property type="evidence" value="ECO:0007669"/>
    <property type="project" value="UniProtKB-KW"/>
</dbReference>
<dbReference type="EMBL" id="BARS01009267">
    <property type="protein sequence ID" value="GAF72240.1"/>
    <property type="molecule type" value="Genomic_DNA"/>
</dbReference>
<sequence>MAVKEIVLKDLDVSEFIKEKAKEISSLVADGVAINALSGGVDSCAVTMLGHKALGDRLKTYFIDNGIMREGEPQKVKALFKKMGVQGRIQA</sequence>
<protein>
    <recommendedName>
        <fullName evidence="6">GMPS ATP-PPase domain-containing protein</fullName>
    </recommendedName>
</protein>
<reference evidence="7" key="1">
    <citation type="journal article" date="2014" name="Front. Microbiol.">
        <title>High frequency of phylogenetically diverse reductive dehalogenase-homologous genes in deep subseafloor sedimentary metagenomes.</title>
        <authorList>
            <person name="Kawai M."/>
            <person name="Futagami T."/>
            <person name="Toyoda A."/>
            <person name="Takaki Y."/>
            <person name="Nishi S."/>
            <person name="Hori S."/>
            <person name="Arai W."/>
            <person name="Tsubouchi T."/>
            <person name="Morono Y."/>
            <person name="Uchiyama I."/>
            <person name="Ito T."/>
            <person name="Fujiyama A."/>
            <person name="Inagaki F."/>
            <person name="Takami H."/>
        </authorList>
    </citation>
    <scope>NUCLEOTIDE SEQUENCE</scope>
    <source>
        <strain evidence="7">Expedition CK06-06</strain>
    </source>
</reference>
<dbReference type="InterPro" id="IPR014729">
    <property type="entry name" value="Rossmann-like_a/b/a_fold"/>
</dbReference>
<evidence type="ECO:0000256" key="2">
    <source>
        <dbReference type="ARBA" id="ARBA00022741"/>
    </source>
</evidence>